<dbReference type="STRING" id="105785.A0A2J7Q2B5"/>
<feature type="region of interest" description="Disordered" evidence="9">
    <location>
        <begin position="171"/>
        <end position="194"/>
    </location>
</feature>
<dbReference type="GO" id="GO:0005634">
    <property type="term" value="C:nucleus"/>
    <property type="evidence" value="ECO:0007669"/>
    <property type="project" value="UniProtKB-SubCell"/>
</dbReference>
<dbReference type="PANTHER" id="PTHR12786:SF1">
    <property type="entry name" value="SPLICING REGULATOR SDE2"/>
    <property type="match status" value="1"/>
</dbReference>
<dbReference type="AlphaFoldDB" id="A0A2J7Q2B5"/>
<name>A0A2J7Q2B5_9NEOP</name>
<evidence type="ECO:0000313" key="12">
    <source>
        <dbReference type="Proteomes" id="UP000235965"/>
    </source>
</evidence>
<dbReference type="InParanoid" id="A0A2J7Q2B5"/>
<dbReference type="InterPro" id="IPR029071">
    <property type="entry name" value="Ubiquitin-like_domsf"/>
</dbReference>
<keyword evidence="6" id="KW-0508">mRNA splicing</keyword>
<protein>
    <recommendedName>
        <fullName evidence="10">SDE2-like domain-containing protein</fullName>
    </recommendedName>
</protein>
<comment type="caution">
    <text evidence="11">The sequence shown here is derived from an EMBL/GenBank/DDBJ whole genome shotgun (WGS) entry which is preliminary data.</text>
</comment>
<dbReference type="Proteomes" id="UP000235965">
    <property type="component" value="Unassembled WGS sequence"/>
</dbReference>
<dbReference type="GO" id="GO:0005737">
    <property type="term" value="C:cytoplasm"/>
    <property type="evidence" value="ECO:0007669"/>
    <property type="project" value="UniProtKB-SubCell"/>
</dbReference>
<feature type="compositionally biased region" description="Acidic residues" evidence="9">
    <location>
        <begin position="206"/>
        <end position="219"/>
    </location>
</feature>
<dbReference type="EMBL" id="NEVH01019373">
    <property type="protein sequence ID" value="PNF22722.1"/>
    <property type="molecule type" value="Genomic_DNA"/>
</dbReference>
<dbReference type="InterPro" id="IPR051421">
    <property type="entry name" value="RNA_Proc_DNA_Dmg_Regulator"/>
</dbReference>
<evidence type="ECO:0000259" key="10">
    <source>
        <dbReference type="Pfam" id="PF22782"/>
    </source>
</evidence>
<feature type="domain" description="SDE2-like" evidence="10">
    <location>
        <begin position="68"/>
        <end position="165"/>
    </location>
</feature>
<proteinExistence type="inferred from homology"/>
<evidence type="ECO:0000256" key="1">
    <source>
        <dbReference type="ARBA" id="ARBA00004123"/>
    </source>
</evidence>
<evidence type="ECO:0000256" key="9">
    <source>
        <dbReference type="SAM" id="MobiDB-lite"/>
    </source>
</evidence>
<organism evidence="11 12">
    <name type="scientific">Cryptotermes secundus</name>
    <dbReference type="NCBI Taxonomy" id="105785"/>
    <lineage>
        <taxon>Eukaryota</taxon>
        <taxon>Metazoa</taxon>
        <taxon>Ecdysozoa</taxon>
        <taxon>Arthropoda</taxon>
        <taxon>Hexapoda</taxon>
        <taxon>Insecta</taxon>
        <taxon>Pterygota</taxon>
        <taxon>Neoptera</taxon>
        <taxon>Polyneoptera</taxon>
        <taxon>Dictyoptera</taxon>
        <taxon>Blattodea</taxon>
        <taxon>Blattoidea</taxon>
        <taxon>Termitoidae</taxon>
        <taxon>Kalotermitidae</taxon>
        <taxon>Cryptotermitinae</taxon>
        <taxon>Cryptotermes</taxon>
    </lineage>
</organism>
<evidence type="ECO:0000256" key="8">
    <source>
        <dbReference type="ARBA" id="ARBA00023306"/>
    </source>
</evidence>
<evidence type="ECO:0000256" key="7">
    <source>
        <dbReference type="ARBA" id="ARBA00023242"/>
    </source>
</evidence>
<sequence>MLLVACQFLKDFLRIEEPCVSASEVKGKIFATWGFDESDVYLLYNGKQVPDSSTLTNGIVHAIPRLVGGKGGFGSMLRAIGAQIEKTTNREACRDLSGRRLRDINEEKRLKNWIAQQAEREQETSERKRRKLERLREEPKHCFNDEIYERERSLLTEKVSEAVEQGYRAAAKNNGDTGCRQKRKATDTAPNAAKKKKGCLWLDPDEEDLSFSSSDDDSGDDIRPQTSGKGGELVVNDSGPCDAVANSDEGASSDTCSDKKPEDAVDNDYKIAVETANK</sequence>
<evidence type="ECO:0000256" key="2">
    <source>
        <dbReference type="ARBA" id="ARBA00004496"/>
    </source>
</evidence>
<keyword evidence="12" id="KW-1185">Reference proteome</keyword>
<evidence type="ECO:0000256" key="6">
    <source>
        <dbReference type="ARBA" id="ARBA00023187"/>
    </source>
</evidence>
<keyword evidence="8" id="KW-0131">Cell cycle</keyword>
<evidence type="ECO:0000256" key="5">
    <source>
        <dbReference type="ARBA" id="ARBA00022664"/>
    </source>
</evidence>
<keyword evidence="7" id="KW-0539">Nucleus</keyword>
<dbReference type="PANTHER" id="PTHR12786">
    <property type="entry name" value="SPLICING FACTOR SF3A-RELATED"/>
    <property type="match status" value="1"/>
</dbReference>
<keyword evidence="4" id="KW-0963">Cytoplasm</keyword>
<dbReference type="FunCoup" id="A0A2J7Q2B5">
    <property type="interactions" value="97"/>
</dbReference>
<comment type="subcellular location">
    <subcellularLocation>
        <location evidence="2">Cytoplasm</location>
    </subcellularLocation>
    <subcellularLocation>
        <location evidence="1">Nucleus</location>
    </subcellularLocation>
</comment>
<dbReference type="Pfam" id="PF22782">
    <property type="entry name" value="SDE2"/>
    <property type="match status" value="1"/>
</dbReference>
<dbReference type="SUPFAM" id="SSF54236">
    <property type="entry name" value="Ubiquitin-like"/>
    <property type="match status" value="1"/>
</dbReference>
<accession>A0A2J7Q2B5</accession>
<dbReference type="OrthoDB" id="547031at2759"/>
<dbReference type="InterPro" id="IPR053822">
    <property type="entry name" value="SDE2-like_dom"/>
</dbReference>
<evidence type="ECO:0000256" key="4">
    <source>
        <dbReference type="ARBA" id="ARBA00022490"/>
    </source>
</evidence>
<gene>
    <name evidence="11" type="ORF">B7P43_G07136</name>
</gene>
<comment type="similarity">
    <text evidence="3">Belongs to the SDE2 family.</text>
</comment>
<reference evidence="11 12" key="1">
    <citation type="submission" date="2017-12" db="EMBL/GenBank/DDBJ databases">
        <title>Hemimetabolous genomes reveal molecular basis of termite eusociality.</title>
        <authorList>
            <person name="Harrison M.C."/>
            <person name="Jongepier E."/>
            <person name="Robertson H.M."/>
            <person name="Arning N."/>
            <person name="Bitard-Feildel T."/>
            <person name="Chao H."/>
            <person name="Childers C.P."/>
            <person name="Dinh H."/>
            <person name="Doddapaneni H."/>
            <person name="Dugan S."/>
            <person name="Gowin J."/>
            <person name="Greiner C."/>
            <person name="Han Y."/>
            <person name="Hu H."/>
            <person name="Hughes D.S.T."/>
            <person name="Huylmans A.-K."/>
            <person name="Kemena C."/>
            <person name="Kremer L.P.M."/>
            <person name="Lee S.L."/>
            <person name="Lopez-Ezquerra A."/>
            <person name="Mallet L."/>
            <person name="Monroy-Kuhn J.M."/>
            <person name="Moser A."/>
            <person name="Murali S.C."/>
            <person name="Muzny D.M."/>
            <person name="Otani S."/>
            <person name="Piulachs M.-D."/>
            <person name="Poelchau M."/>
            <person name="Qu J."/>
            <person name="Schaub F."/>
            <person name="Wada-Katsumata A."/>
            <person name="Worley K.C."/>
            <person name="Xie Q."/>
            <person name="Ylla G."/>
            <person name="Poulsen M."/>
            <person name="Gibbs R.A."/>
            <person name="Schal C."/>
            <person name="Richards S."/>
            <person name="Belles X."/>
            <person name="Korb J."/>
            <person name="Bornberg-Bauer E."/>
        </authorList>
    </citation>
    <scope>NUCLEOTIDE SEQUENCE [LARGE SCALE GENOMIC DNA]</scope>
    <source>
        <tissue evidence="11">Whole body</tissue>
    </source>
</reference>
<keyword evidence="5" id="KW-0507">mRNA processing</keyword>
<feature type="region of interest" description="Disordered" evidence="9">
    <location>
        <begin position="206"/>
        <end position="263"/>
    </location>
</feature>
<dbReference type="GO" id="GO:0008380">
    <property type="term" value="P:RNA splicing"/>
    <property type="evidence" value="ECO:0007669"/>
    <property type="project" value="UniProtKB-KW"/>
</dbReference>
<evidence type="ECO:0000313" key="11">
    <source>
        <dbReference type="EMBL" id="PNF22722.1"/>
    </source>
</evidence>
<evidence type="ECO:0000256" key="3">
    <source>
        <dbReference type="ARBA" id="ARBA00008726"/>
    </source>
</evidence>
<dbReference type="GO" id="GO:0006397">
    <property type="term" value="P:mRNA processing"/>
    <property type="evidence" value="ECO:0007669"/>
    <property type="project" value="UniProtKB-KW"/>
</dbReference>